<feature type="non-terminal residue" evidence="2">
    <location>
        <position position="55"/>
    </location>
</feature>
<sequence>RNHKGRTTIGKPTRERTRPSQRFDTRKIEKHSESLEINNHLHRYSDYINRINHYQ</sequence>
<organism evidence="2">
    <name type="scientific">Loa loa</name>
    <name type="common">Eye worm</name>
    <name type="synonym">Filaria loa</name>
    <dbReference type="NCBI Taxonomy" id="7209"/>
    <lineage>
        <taxon>Eukaryota</taxon>
        <taxon>Metazoa</taxon>
        <taxon>Ecdysozoa</taxon>
        <taxon>Nematoda</taxon>
        <taxon>Chromadorea</taxon>
        <taxon>Rhabditida</taxon>
        <taxon>Spirurina</taxon>
        <taxon>Spiruromorpha</taxon>
        <taxon>Filarioidea</taxon>
        <taxon>Onchocercidae</taxon>
        <taxon>Loa</taxon>
    </lineage>
</organism>
<accession>A0A1S0UCN9</accession>
<dbReference type="InParanoid" id="A0A1S0UCN9"/>
<feature type="compositionally biased region" description="Basic and acidic residues" evidence="1">
    <location>
        <begin position="12"/>
        <end position="25"/>
    </location>
</feature>
<protein>
    <submittedName>
        <fullName evidence="2">Uncharacterized protein</fullName>
    </submittedName>
</protein>
<dbReference type="CTD" id="31252346"/>
<dbReference type="GeneID" id="31252346"/>
<feature type="non-terminal residue" evidence="2">
    <location>
        <position position="1"/>
    </location>
</feature>
<gene>
    <name evidence="2" type="ORF">LOAG_19253</name>
</gene>
<evidence type="ECO:0000313" key="2">
    <source>
        <dbReference type="EMBL" id="EJD73325.1"/>
    </source>
</evidence>
<dbReference type="AlphaFoldDB" id="A0A1S0UCN9"/>
<evidence type="ECO:0000256" key="1">
    <source>
        <dbReference type="SAM" id="MobiDB-lite"/>
    </source>
</evidence>
<name>A0A1S0UCN9_LOALO</name>
<reference evidence="2" key="1">
    <citation type="submission" date="2012-04" db="EMBL/GenBank/DDBJ databases">
        <title>The Genome Sequence of Loa loa.</title>
        <authorList>
            <consortium name="The Broad Institute Genome Sequencing Platform"/>
            <consortium name="Broad Institute Genome Sequencing Center for Infectious Disease"/>
            <person name="Nutman T.B."/>
            <person name="Fink D.L."/>
            <person name="Russ C."/>
            <person name="Young S."/>
            <person name="Zeng Q."/>
            <person name="Gargeya S."/>
            <person name="Alvarado L."/>
            <person name="Berlin A."/>
            <person name="Chapman S.B."/>
            <person name="Chen Z."/>
            <person name="Freedman E."/>
            <person name="Gellesch M."/>
            <person name="Goldberg J."/>
            <person name="Griggs A."/>
            <person name="Gujja S."/>
            <person name="Heilman E.R."/>
            <person name="Heiman D."/>
            <person name="Howarth C."/>
            <person name="Mehta T."/>
            <person name="Neiman D."/>
            <person name="Pearson M."/>
            <person name="Roberts A."/>
            <person name="Saif S."/>
            <person name="Shea T."/>
            <person name="Shenoy N."/>
            <person name="Sisk P."/>
            <person name="Stolte C."/>
            <person name="Sykes S."/>
            <person name="White J."/>
            <person name="Yandava C."/>
            <person name="Haas B."/>
            <person name="Henn M.R."/>
            <person name="Nusbaum C."/>
            <person name="Birren B."/>
        </authorList>
    </citation>
    <scope>NUCLEOTIDE SEQUENCE [LARGE SCALE GENOMIC DNA]</scope>
</reference>
<dbReference type="EMBL" id="JH715978">
    <property type="protein sequence ID" value="EJD73325.1"/>
    <property type="molecule type" value="Genomic_DNA"/>
</dbReference>
<dbReference type="RefSeq" id="XP_020304287.1">
    <property type="nucleotide sequence ID" value="XM_020451905.1"/>
</dbReference>
<dbReference type="KEGG" id="loa:LOAG_19253"/>
<feature type="region of interest" description="Disordered" evidence="1">
    <location>
        <begin position="1"/>
        <end position="25"/>
    </location>
</feature>
<proteinExistence type="predicted"/>